<dbReference type="SUPFAM" id="SSF48452">
    <property type="entry name" value="TPR-like"/>
    <property type="match status" value="1"/>
</dbReference>
<evidence type="ECO:0000256" key="3">
    <source>
        <dbReference type="ARBA" id="ARBA00022729"/>
    </source>
</evidence>
<proteinExistence type="inferred from homology"/>
<keyword evidence="3" id="KW-0732">Signal</keyword>
<reference evidence="8 9" key="1">
    <citation type="submission" date="2024-06" db="EMBL/GenBank/DDBJ databases">
        <title>Soil Sphingobacterium thalpophilum.</title>
        <authorList>
            <person name="Yang J."/>
            <person name="Li J."/>
        </authorList>
    </citation>
    <scope>NUCLEOTIDE SEQUENCE [LARGE SCALE GENOMIC DNA]</scope>
    <source>
        <strain evidence="8 9">22g91tb</strain>
    </source>
</reference>
<gene>
    <name evidence="8" type="ORF">ABTW24_09025</name>
</gene>
<feature type="domain" description="RagB/SusD" evidence="6">
    <location>
        <begin position="333"/>
        <end position="410"/>
    </location>
</feature>
<dbReference type="RefSeq" id="WP_370482082.1">
    <property type="nucleotide sequence ID" value="NZ_JBEOQA010000001.1"/>
</dbReference>
<sequence length="452" mass="52188">MKLRYIALSTLLLVNSSCYRDYLDIKPDKSLVVPQRIKDLQALLDNTTMNMHTVANLGEAAADDYFLSDDRWKTLSNAQERNTYIWAQDIFEGEKTSCWNTPYLQIYTANLVLEKLDEGNFPDDQDYRTVKGAALFFRAWAFYQLAQVFCPPYDEDANTNKYGLPIRLTTDINEPAEERKTIHETYEQILHDVEESIALLPETSSVATRPNKQAAFSLKAKCNLLQGNYANALEAVDRAMRIDNTLLDYNDMDPAREMPFDVLNKEVVFHNVFSAQILGPTRAQINKELYQSYKDTDLRKKLFFYFDKDSLCRYKGMYYNAPTIFFSGIARDELYLIWAECALRTGNLTGARAMLAALMEKRYEKGTFDASSLPHDLDDLLTLTLAERRKELVFRGTRWSDIRRLNAVENHGITLSRQLEGKTYMLPPKDKRFTFPIPDEAISLGHYSQNER</sequence>
<dbReference type="EMBL" id="JBEOQB010000002">
    <property type="protein sequence ID" value="MEZ0451735.1"/>
    <property type="molecule type" value="Genomic_DNA"/>
</dbReference>
<evidence type="ECO:0000256" key="1">
    <source>
        <dbReference type="ARBA" id="ARBA00004442"/>
    </source>
</evidence>
<evidence type="ECO:0000256" key="5">
    <source>
        <dbReference type="ARBA" id="ARBA00023237"/>
    </source>
</evidence>
<protein>
    <submittedName>
        <fullName evidence="8">RagB/SusD family nutrient uptake outer membrane protein</fullName>
    </submittedName>
</protein>
<evidence type="ECO:0000256" key="4">
    <source>
        <dbReference type="ARBA" id="ARBA00023136"/>
    </source>
</evidence>
<accession>A0ABV4HB67</accession>
<organism evidence="8 9">
    <name type="scientific">Sphingobacterium thalpophilum</name>
    <dbReference type="NCBI Taxonomy" id="259"/>
    <lineage>
        <taxon>Bacteria</taxon>
        <taxon>Pseudomonadati</taxon>
        <taxon>Bacteroidota</taxon>
        <taxon>Sphingobacteriia</taxon>
        <taxon>Sphingobacteriales</taxon>
        <taxon>Sphingobacteriaceae</taxon>
        <taxon>Sphingobacterium</taxon>
    </lineage>
</organism>
<evidence type="ECO:0000259" key="6">
    <source>
        <dbReference type="Pfam" id="PF07980"/>
    </source>
</evidence>
<keyword evidence="5" id="KW-0998">Cell outer membrane</keyword>
<dbReference type="InterPro" id="IPR033985">
    <property type="entry name" value="SusD-like_N"/>
</dbReference>
<evidence type="ECO:0000256" key="2">
    <source>
        <dbReference type="ARBA" id="ARBA00006275"/>
    </source>
</evidence>
<comment type="caution">
    <text evidence="8">The sequence shown here is derived from an EMBL/GenBank/DDBJ whole genome shotgun (WGS) entry which is preliminary data.</text>
</comment>
<dbReference type="Gene3D" id="1.25.40.390">
    <property type="match status" value="1"/>
</dbReference>
<feature type="domain" description="SusD-like N-terminal" evidence="7">
    <location>
        <begin position="21"/>
        <end position="222"/>
    </location>
</feature>
<dbReference type="Proteomes" id="UP001566204">
    <property type="component" value="Unassembled WGS sequence"/>
</dbReference>
<dbReference type="Pfam" id="PF14322">
    <property type="entry name" value="SusD-like_3"/>
    <property type="match status" value="1"/>
</dbReference>
<keyword evidence="4" id="KW-0472">Membrane</keyword>
<keyword evidence="9" id="KW-1185">Reference proteome</keyword>
<dbReference type="InterPro" id="IPR011990">
    <property type="entry name" value="TPR-like_helical_dom_sf"/>
</dbReference>
<comment type="similarity">
    <text evidence="2">Belongs to the SusD family.</text>
</comment>
<dbReference type="InterPro" id="IPR012944">
    <property type="entry name" value="SusD_RagB_dom"/>
</dbReference>
<dbReference type="Pfam" id="PF07980">
    <property type="entry name" value="SusD_RagB"/>
    <property type="match status" value="1"/>
</dbReference>
<evidence type="ECO:0000313" key="8">
    <source>
        <dbReference type="EMBL" id="MEZ0451735.1"/>
    </source>
</evidence>
<evidence type="ECO:0000313" key="9">
    <source>
        <dbReference type="Proteomes" id="UP001566204"/>
    </source>
</evidence>
<comment type="subcellular location">
    <subcellularLocation>
        <location evidence="1">Cell outer membrane</location>
    </subcellularLocation>
</comment>
<name>A0ABV4HB67_9SPHI</name>
<evidence type="ECO:0000259" key="7">
    <source>
        <dbReference type="Pfam" id="PF14322"/>
    </source>
</evidence>